<dbReference type="SUPFAM" id="SSF52172">
    <property type="entry name" value="CheY-like"/>
    <property type="match status" value="1"/>
</dbReference>
<evidence type="ECO:0000256" key="1">
    <source>
        <dbReference type="ARBA" id="ARBA00022679"/>
    </source>
</evidence>
<dbReference type="EMBL" id="AP022590">
    <property type="protein sequence ID" value="BBY36331.1"/>
    <property type="molecule type" value="Genomic_DNA"/>
</dbReference>
<evidence type="ECO:0000313" key="8">
    <source>
        <dbReference type="Proteomes" id="UP000465812"/>
    </source>
</evidence>
<dbReference type="InterPro" id="IPR005561">
    <property type="entry name" value="ANTAR"/>
</dbReference>
<evidence type="ECO:0000313" key="7">
    <source>
        <dbReference type="EMBL" id="BBY36331.1"/>
    </source>
</evidence>
<feature type="region of interest" description="Disordered" evidence="5">
    <location>
        <begin position="1"/>
        <end position="28"/>
    </location>
</feature>
<dbReference type="InterPro" id="IPR012074">
    <property type="entry name" value="GAF_ANTAR"/>
</dbReference>
<dbReference type="Gene3D" id="3.30.450.40">
    <property type="match status" value="1"/>
</dbReference>
<accession>A0ABN6A484</accession>
<dbReference type="Gene3D" id="1.10.10.10">
    <property type="entry name" value="Winged helix-like DNA-binding domain superfamily/Winged helix DNA-binding domain"/>
    <property type="match status" value="1"/>
</dbReference>
<keyword evidence="3" id="KW-0805">Transcription regulation</keyword>
<keyword evidence="8" id="KW-1185">Reference proteome</keyword>
<evidence type="ECO:0000256" key="5">
    <source>
        <dbReference type="SAM" id="MobiDB-lite"/>
    </source>
</evidence>
<keyword evidence="2" id="KW-0418">Kinase</keyword>
<gene>
    <name evidence="7" type="ORF">MMAN_04650</name>
</gene>
<keyword evidence="4" id="KW-0804">Transcription</keyword>
<dbReference type="InterPro" id="IPR011006">
    <property type="entry name" value="CheY-like_superfamily"/>
</dbReference>
<evidence type="ECO:0000256" key="3">
    <source>
        <dbReference type="ARBA" id="ARBA00023015"/>
    </source>
</evidence>
<dbReference type="InterPro" id="IPR036388">
    <property type="entry name" value="WH-like_DNA-bd_sf"/>
</dbReference>
<dbReference type="Pfam" id="PF03861">
    <property type="entry name" value="ANTAR"/>
    <property type="match status" value="1"/>
</dbReference>
<reference evidence="7 8" key="1">
    <citation type="journal article" date="2019" name="Emerg. Microbes Infect.">
        <title>Comprehensive subspecies identification of 175 nontuberculous mycobacteria species based on 7547 genomic profiles.</title>
        <authorList>
            <person name="Matsumoto Y."/>
            <person name="Kinjo T."/>
            <person name="Motooka D."/>
            <person name="Nabeya D."/>
            <person name="Jung N."/>
            <person name="Uechi K."/>
            <person name="Horii T."/>
            <person name="Iida T."/>
            <person name="Fujita J."/>
            <person name="Nakamura S."/>
        </authorList>
    </citation>
    <scope>NUCLEOTIDE SEQUENCE [LARGE SCALE GENOMIC DNA]</scope>
    <source>
        <strain evidence="7 8">JCM 18113</strain>
    </source>
</reference>
<dbReference type="Pfam" id="PF13185">
    <property type="entry name" value="GAF_2"/>
    <property type="match status" value="1"/>
</dbReference>
<protein>
    <submittedName>
        <fullName evidence="7">Transcriptional regulator</fullName>
    </submittedName>
</protein>
<dbReference type="SMART" id="SM01012">
    <property type="entry name" value="ANTAR"/>
    <property type="match status" value="1"/>
</dbReference>
<evidence type="ECO:0000259" key="6">
    <source>
        <dbReference type="PROSITE" id="PS50921"/>
    </source>
</evidence>
<organism evidence="7 8">
    <name type="scientific">Mycobacterium mantenii</name>
    <dbReference type="NCBI Taxonomy" id="560555"/>
    <lineage>
        <taxon>Bacteria</taxon>
        <taxon>Bacillati</taxon>
        <taxon>Actinomycetota</taxon>
        <taxon>Actinomycetes</taxon>
        <taxon>Mycobacteriales</taxon>
        <taxon>Mycobacteriaceae</taxon>
        <taxon>Mycobacterium</taxon>
        <taxon>Mycobacterium avium complex (MAC)</taxon>
    </lineage>
</organism>
<sequence>MSEEAILTDFDAQPGRKAPAQSEPSPAQREADEAELYAGLRGVAGIVAGAQGLIDLLRDVAEFAAQAIPDADGVGVALIDPGHGISSVRTWAATATLVDEIDTVQYDELNEGPCITCMQSQRATVSGSLGSDSRWPHFGGRVARMRVHSALALPFIVADEVIGAINAYARNRDAFGEHAVRLGSQFAKPAAISVHNAQLLANAQKRTLRLQRALDSRAVIDQAIGIIRSRSGSTADEAFGRLAHISQTENMKLNVVAERLVEEAVRRARARHR</sequence>
<feature type="domain" description="ANTAR" evidence="6">
    <location>
        <begin position="200"/>
        <end position="261"/>
    </location>
</feature>
<evidence type="ECO:0000256" key="4">
    <source>
        <dbReference type="ARBA" id="ARBA00023163"/>
    </source>
</evidence>
<evidence type="ECO:0000256" key="2">
    <source>
        <dbReference type="ARBA" id="ARBA00022777"/>
    </source>
</evidence>
<dbReference type="InterPro" id="IPR029016">
    <property type="entry name" value="GAF-like_dom_sf"/>
</dbReference>
<dbReference type="PROSITE" id="PS50921">
    <property type="entry name" value="ANTAR"/>
    <property type="match status" value="1"/>
</dbReference>
<proteinExistence type="predicted"/>
<dbReference type="InterPro" id="IPR003018">
    <property type="entry name" value="GAF"/>
</dbReference>
<dbReference type="PIRSF" id="PIRSF036625">
    <property type="entry name" value="GAF_ANTAR"/>
    <property type="match status" value="1"/>
</dbReference>
<name>A0ABN6A484_MYCNT</name>
<dbReference type="Proteomes" id="UP000465812">
    <property type="component" value="Chromosome"/>
</dbReference>
<dbReference type="SMART" id="SM00065">
    <property type="entry name" value="GAF"/>
    <property type="match status" value="1"/>
</dbReference>
<dbReference type="SUPFAM" id="SSF55781">
    <property type="entry name" value="GAF domain-like"/>
    <property type="match status" value="1"/>
</dbReference>
<keyword evidence="1" id="KW-0808">Transferase</keyword>